<evidence type="ECO:0000313" key="3">
    <source>
        <dbReference type="Proteomes" id="UP000186914"/>
    </source>
</evidence>
<keyword evidence="1" id="KW-1133">Transmembrane helix</keyword>
<reference evidence="3" key="1">
    <citation type="submission" date="2017-01" db="EMBL/GenBank/DDBJ databases">
        <authorList>
            <person name="Varghese N."/>
            <person name="Submissions S."/>
        </authorList>
    </citation>
    <scope>NUCLEOTIDE SEQUENCE [LARGE SCALE GENOMIC DNA]</scope>
    <source>
        <strain evidence="3">CGMCC 1.7737</strain>
    </source>
</reference>
<keyword evidence="1" id="KW-0472">Membrane</keyword>
<keyword evidence="1" id="KW-0812">Transmembrane</keyword>
<organism evidence="2 3">
    <name type="scientific">Haladaptatus litoreus</name>
    <dbReference type="NCBI Taxonomy" id="553468"/>
    <lineage>
        <taxon>Archaea</taxon>
        <taxon>Methanobacteriati</taxon>
        <taxon>Methanobacteriota</taxon>
        <taxon>Stenosarchaea group</taxon>
        <taxon>Halobacteria</taxon>
        <taxon>Halobacteriales</taxon>
        <taxon>Haladaptataceae</taxon>
        <taxon>Haladaptatus</taxon>
    </lineage>
</organism>
<dbReference type="EMBL" id="FTNO01000003">
    <property type="protein sequence ID" value="SIR68513.1"/>
    <property type="molecule type" value="Genomic_DNA"/>
</dbReference>
<dbReference type="Proteomes" id="UP000186914">
    <property type="component" value="Unassembled WGS sequence"/>
</dbReference>
<sequence>MAIGLGLMVGLLTRLAAFFSAFLMLMFYFGNWDLEHGFINADFMYLLVFLSVAAFGAGRILGLDAVVEQYEIDGRAQPIPSVGIHSRLKVIFNAKKRCSNSGVRRSAGSA</sequence>
<gene>
    <name evidence="2" type="ORF">SAMN05421858_3338</name>
</gene>
<evidence type="ECO:0000313" key="2">
    <source>
        <dbReference type="EMBL" id="SIR68513.1"/>
    </source>
</evidence>
<evidence type="ECO:0000256" key="1">
    <source>
        <dbReference type="SAM" id="Phobius"/>
    </source>
</evidence>
<feature type="transmembrane region" description="Helical" evidence="1">
    <location>
        <begin position="43"/>
        <end position="62"/>
    </location>
</feature>
<dbReference type="AlphaFoldDB" id="A0A1N7CY56"/>
<name>A0A1N7CY56_9EURY</name>
<keyword evidence="3" id="KW-1185">Reference proteome</keyword>
<feature type="transmembrane region" description="Helical" evidence="1">
    <location>
        <begin position="12"/>
        <end position="31"/>
    </location>
</feature>
<protein>
    <recommendedName>
        <fullName evidence="4">DoxX protein</fullName>
    </recommendedName>
</protein>
<evidence type="ECO:0008006" key="4">
    <source>
        <dbReference type="Google" id="ProtNLM"/>
    </source>
</evidence>
<proteinExistence type="predicted"/>
<accession>A0A1N7CY56</accession>